<evidence type="ECO:0000313" key="2">
    <source>
        <dbReference type="Proteomes" id="UP001156664"/>
    </source>
</evidence>
<organism evidence="1 2">
    <name type="scientific">Limnobacter litoralis</name>
    <dbReference type="NCBI Taxonomy" id="481366"/>
    <lineage>
        <taxon>Bacteria</taxon>
        <taxon>Pseudomonadati</taxon>
        <taxon>Pseudomonadota</taxon>
        <taxon>Betaproteobacteria</taxon>
        <taxon>Burkholderiales</taxon>
        <taxon>Burkholderiaceae</taxon>
        <taxon>Limnobacter</taxon>
    </lineage>
</organism>
<gene>
    <name evidence="1" type="ORF">GCM10007875_24270</name>
</gene>
<dbReference type="RefSeq" id="WP_284282088.1">
    <property type="nucleotide sequence ID" value="NZ_BSOJ01000030.1"/>
</dbReference>
<keyword evidence="2" id="KW-1185">Reference proteome</keyword>
<dbReference type="EMBL" id="BSOJ01000030">
    <property type="protein sequence ID" value="GLR27336.1"/>
    <property type="molecule type" value="Genomic_DNA"/>
</dbReference>
<accession>A0ABQ5YV58</accession>
<proteinExistence type="predicted"/>
<comment type="caution">
    <text evidence="1">The sequence shown here is derived from an EMBL/GenBank/DDBJ whole genome shotgun (WGS) entry which is preliminary data.</text>
</comment>
<dbReference type="Proteomes" id="UP001156664">
    <property type="component" value="Unassembled WGS sequence"/>
</dbReference>
<evidence type="ECO:0000313" key="1">
    <source>
        <dbReference type="EMBL" id="GLR27336.1"/>
    </source>
</evidence>
<protein>
    <submittedName>
        <fullName evidence="1">Uncharacterized protein</fullName>
    </submittedName>
</protein>
<reference evidence="2" key="1">
    <citation type="journal article" date="2019" name="Int. J. Syst. Evol. Microbiol.">
        <title>The Global Catalogue of Microorganisms (GCM) 10K type strain sequencing project: providing services to taxonomists for standard genome sequencing and annotation.</title>
        <authorList>
            <consortium name="The Broad Institute Genomics Platform"/>
            <consortium name="The Broad Institute Genome Sequencing Center for Infectious Disease"/>
            <person name="Wu L."/>
            <person name="Ma J."/>
        </authorList>
    </citation>
    <scope>NUCLEOTIDE SEQUENCE [LARGE SCALE GENOMIC DNA]</scope>
    <source>
        <strain evidence="2">NBRC 105857</strain>
    </source>
</reference>
<sequence>MYSSMINPTFKSAKLQWEERRKDLVKRLEQTEKSVKAGNQLDQILKSDLEALKQK</sequence>
<name>A0ABQ5YV58_9BURK</name>